<evidence type="ECO:0000256" key="5">
    <source>
        <dbReference type="ARBA" id="ARBA00022741"/>
    </source>
</evidence>
<dbReference type="PANTHER" id="PTHR11947">
    <property type="entry name" value="PYRUVATE DEHYDROGENASE KINASE"/>
    <property type="match status" value="1"/>
</dbReference>
<dbReference type="GO" id="GO:0010906">
    <property type="term" value="P:regulation of glucose metabolic process"/>
    <property type="evidence" value="ECO:0007669"/>
    <property type="project" value="TreeGrafter"/>
</dbReference>
<evidence type="ECO:0000256" key="7">
    <source>
        <dbReference type="ARBA" id="ARBA00022840"/>
    </source>
</evidence>
<dbReference type="InterPro" id="IPR004358">
    <property type="entry name" value="Sig_transdc_His_kin-like_C"/>
</dbReference>
<evidence type="ECO:0000256" key="1">
    <source>
        <dbReference type="ARBA" id="ARBA00004305"/>
    </source>
</evidence>
<dbReference type="STRING" id="763665.A0A2G5B507"/>
<dbReference type="InterPro" id="IPR036890">
    <property type="entry name" value="HATPase_C_sf"/>
</dbReference>
<evidence type="ECO:0000256" key="10">
    <source>
        <dbReference type="RuleBase" id="RU366032"/>
    </source>
</evidence>
<dbReference type="OrthoDB" id="3264224at2759"/>
<keyword evidence="8" id="KW-0809">Transit peptide</keyword>
<keyword evidence="7 10" id="KW-0067">ATP-binding</keyword>
<feature type="domain" description="Histidine kinase" evidence="12">
    <location>
        <begin position="231"/>
        <end position="362"/>
    </location>
</feature>
<keyword evidence="3" id="KW-0597">Phosphoprotein</keyword>
<dbReference type="Proteomes" id="UP000242474">
    <property type="component" value="Unassembled WGS sequence"/>
</dbReference>
<sequence length="362" mass="41230">EDVDCYAAMDQQPVTLQRLLEICQPPSTLEKVLRNAQYLCRERPVRYAKRVKLFQRLPYIVNINPHINSTYQVYYKNFEESQQFPMVNSLSEEREFIKMLARHSNSLKNIMPQIARGFYECRRYFSNDDRCQFLDQLIKMRIGLRLITSQHLALYEQFQDFNNSDAKQTGVQNRYQGIVDNKLWLANIVQTCAQSVQAMCDMSFGDSPSFIIDGQTDIVFRYIPSHLDYMLTELLKNAFHASLRVAENTKSEISPVLITVSKGDGKVAVRIRDKGGGIPSNIHNKVFDYSFTTFGRNSTDDPPEDSTANTDGTTSVANQSMVSGLGFGLPMTKIYAEYFGGTLNIISLEGYGCDVFLELPSI</sequence>
<dbReference type="GO" id="GO:0004740">
    <property type="term" value="F:pyruvate dehydrogenase (acetyl-transferring) kinase activity"/>
    <property type="evidence" value="ECO:0007669"/>
    <property type="project" value="TreeGrafter"/>
</dbReference>
<evidence type="ECO:0000256" key="4">
    <source>
        <dbReference type="ARBA" id="ARBA00022679"/>
    </source>
</evidence>
<dbReference type="EC" id="2.7.11.-" evidence="10"/>
<dbReference type="InterPro" id="IPR005467">
    <property type="entry name" value="His_kinase_dom"/>
</dbReference>
<dbReference type="PANTHER" id="PTHR11947:SF20">
    <property type="entry name" value="[3-METHYL-2-OXOBUTANOATE DEHYDROGENASE [LIPOAMIDE]] KINASE, MITOCHONDRIAL"/>
    <property type="match status" value="1"/>
</dbReference>
<accession>A0A2G5B507</accession>
<name>A0A2G5B507_COERN</name>
<evidence type="ECO:0000313" key="14">
    <source>
        <dbReference type="Proteomes" id="UP000242474"/>
    </source>
</evidence>
<comment type="subcellular location">
    <subcellularLocation>
        <location evidence="1 10">Mitochondrion matrix</location>
    </subcellularLocation>
</comment>
<dbReference type="SMART" id="SM00387">
    <property type="entry name" value="HATPase_c"/>
    <property type="match status" value="1"/>
</dbReference>
<organism evidence="13 14">
    <name type="scientific">Coemansia reversa (strain ATCC 12441 / NRRL 1564)</name>
    <dbReference type="NCBI Taxonomy" id="763665"/>
    <lineage>
        <taxon>Eukaryota</taxon>
        <taxon>Fungi</taxon>
        <taxon>Fungi incertae sedis</taxon>
        <taxon>Zoopagomycota</taxon>
        <taxon>Kickxellomycotina</taxon>
        <taxon>Kickxellomycetes</taxon>
        <taxon>Kickxellales</taxon>
        <taxon>Kickxellaceae</taxon>
        <taxon>Coemansia</taxon>
    </lineage>
</organism>
<keyword evidence="5 10" id="KW-0547">Nucleotide-binding</keyword>
<evidence type="ECO:0000256" key="9">
    <source>
        <dbReference type="ARBA" id="ARBA00023128"/>
    </source>
</evidence>
<dbReference type="PRINTS" id="PR00344">
    <property type="entry name" value="BCTRLSENSOR"/>
</dbReference>
<feature type="non-terminal residue" evidence="13">
    <location>
        <position position="1"/>
    </location>
</feature>
<evidence type="ECO:0000256" key="3">
    <source>
        <dbReference type="ARBA" id="ARBA00022553"/>
    </source>
</evidence>
<evidence type="ECO:0000256" key="11">
    <source>
        <dbReference type="SAM" id="MobiDB-lite"/>
    </source>
</evidence>
<dbReference type="InterPro" id="IPR039028">
    <property type="entry name" value="BCKD/PDK"/>
</dbReference>
<dbReference type="SUPFAM" id="SSF55874">
    <property type="entry name" value="ATPase domain of HSP90 chaperone/DNA topoisomerase II/histidine kinase"/>
    <property type="match status" value="1"/>
</dbReference>
<dbReference type="Gene3D" id="3.30.565.10">
    <property type="entry name" value="Histidine kinase-like ATPase, C-terminal domain"/>
    <property type="match status" value="1"/>
</dbReference>
<keyword evidence="6 10" id="KW-0418">Kinase</keyword>
<comment type="similarity">
    <text evidence="2 10">Belongs to the PDK/BCKDK protein kinase family.</text>
</comment>
<keyword evidence="14" id="KW-1185">Reference proteome</keyword>
<feature type="non-terminal residue" evidence="13">
    <location>
        <position position="362"/>
    </location>
</feature>
<reference evidence="13 14" key="1">
    <citation type="journal article" date="2015" name="Genome Biol. Evol.">
        <title>Phylogenomic analyses indicate that early fungi evolved digesting cell walls of algal ancestors of land plants.</title>
        <authorList>
            <person name="Chang Y."/>
            <person name="Wang S."/>
            <person name="Sekimoto S."/>
            <person name="Aerts A.L."/>
            <person name="Choi C."/>
            <person name="Clum A."/>
            <person name="LaButti K.M."/>
            <person name="Lindquist E.A."/>
            <person name="Yee Ngan C."/>
            <person name="Ohm R.A."/>
            <person name="Salamov A.A."/>
            <person name="Grigoriev I.V."/>
            <person name="Spatafora J.W."/>
            <person name="Berbee M.L."/>
        </authorList>
    </citation>
    <scope>NUCLEOTIDE SEQUENCE [LARGE SCALE GENOMIC DNA]</scope>
    <source>
        <strain evidence="13 14">NRRL 1564</strain>
    </source>
</reference>
<dbReference type="SUPFAM" id="SSF69012">
    <property type="entry name" value="alpha-ketoacid dehydrogenase kinase, N-terminal domain"/>
    <property type="match status" value="1"/>
</dbReference>
<dbReference type="Pfam" id="PF10436">
    <property type="entry name" value="BCDHK_Adom3"/>
    <property type="match status" value="1"/>
</dbReference>
<dbReference type="EMBL" id="KZ303522">
    <property type="protein sequence ID" value="PIA14089.1"/>
    <property type="molecule type" value="Genomic_DNA"/>
</dbReference>
<evidence type="ECO:0000256" key="2">
    <source>
        <dbReference type="ARBA" id="ARBA00006155"/>
    </source>
</evidence>
<dbReference type="Pfam" id="PF02518">
    <property type="entry name" value="HATPase_c"/>
    <property type="match status" value="1"/>
</dbReference>
<dbReference type="InterPro" id="IPR036784">
    <property type="entry name" value="AK/P_DHK_N_sf"/>
</dbReference>
<dbReference type="Gene3D" id="1.20.140.20">
    <property type="entry name" value="Alpha-ketoacid/pyruvate dehydrogenase kinase, N-terminal domain"/>
    <property type="match status" value="1"/>
</dbReference>
<dbReference type="PROSITE" id="PS50109">
    <property type="entry name" value="HIS_KIN"/>
    <property type="match status" value="1"/>
</dbReference>
<evidence type="ECO:0000313" key="13">
    <source>
        <dbReference type="EMBL" id="PIA14089.1"/>
    </source>
</evidence>
<gene>
    <name evidence="13" type="ORF">COEREDRAFT_32892</name>
</gene>
<keyword evidence="4 10" id="KW-0808">Transferase</keyword>
<dbReference type="InterPro" id="IPR003594">
    <property type="entry name" value="HATPase_dom"/>
</dbReference>
<keyword evidence="9 10" id="KW-0496">Mitochondrion</keyword>
<dbReference type="GO" id="GO:0005759">
    <property type="term" value="C:mitochondrial matrix"/>
    <property type="evidence" value="ECO:0007669"/>
    <property type="project" value="UniProtKB-SubCell"/>
</dbReference>
<evidence type="ECO:0000259" key="12">
    <source>
        <dbReference type="PROSITE" id="PS50109"/>
    </source>
</evidence>
<protein>
    <recommendedName>
        <fullName evidence="10">Protein-serine/threonine kinase</fullName>
        <ecNumber evidence="10">2.7.11.-</ecNumber>
    </recommendedName>
</protein>
<dbReference type="AlphaFoldDB" id="A0A2G5B507"/>
<feature type="region of interest" description="Disordered" evidence="11">
    <location>
        <begin position="296"/>
        <end position="315"/>
    </location>
</feature>
<dbReference type="InterPro" id="IPR018955">
    <property type="entry name" value="BCDHK/PDK_N"/>
</dbReference>
<evidence type="ECO:0000256" key="6">
    <source>
        <dbReference type="ARBA" id="ARBA00022777"/>
    </source>
</evidence>
<evidence type="ECO:0000256" key="8">
    <source>
        <dbReference type="ARBA" id="ARBA00022946"/>
    </source>
</evidence>
<proteinExistence type="inferred from homology"/>
<dbReference type="GO" id="GO:0005524">
    <property type="term" value="F:ATP binding"/>
    <property type="evidence" value="ECO:0007669"/>
    <property type="project" value="UniProtKB-UniRule"/>
</dbReference>
<feature type="compositionally biased region" description="Polar residues" evidence="11">
    <location>
        <begin position="306"/>
        <end position="315"/>
    </location>
</feature>